<feature type="chain" id="PRO_5037908223" description="alpha-amylase" evidence="14">
    <location>
        <begin position="31"/>
        <end position="1191"/>
    </location>
</feature>
<dbReference type="GO" id="GO:0004556">
    <property type="term" value="F:alpha-amylase activity"/>
    <property type="evidence" value="ECO:0007669"/>
    <property type="project" value="UniProtKB-EC"/>
</dbReference>
<evidence type="ECO:0000256" key="11">
    <source>
        <dbReference type="ARBA" id="ARBA00023277"/>
    </source>
</evidence>
<reference evidence="18" key="1">
    <citation type="submission" date="2021-01" db="EMBL/GenBank/DDBJ databases">
        <title>Whole genome shotgun sequence of Sinosporangium siamense NBRC 109515.</title>
        <authorList>
            <person name="Komaki H."/>
            <person name="Tamura T."/>
        </authorList>
    </citation>
    <scope>NUCLEOTIDE SEQUENCE</scope>
    <source>
        <strain evidence="18">NBRC 109515</strain>
    </source>
</reference>
<dbReference type="GO" id="GO:0006508">
    <property type="term" value="P:proteolysis"/>
    <property type="evidence" value="ECO:0007669"/>
    <property type="project" value="InterPro"/>
</dbReference>
<name>A0A919RDJ3_9ACTN</name>
<evidence type="ECO:0000256" key="4">
    <source>
        <dbReference type="ARBA" id="ARBA00012595"/>
    </source>
</evidence>
<dbReference type="Gene3D" id="3.40.50.200">
    <property type="entry name" value="Peptidase S8/S53 domain"/>
    <property type="match status" value="1"/>
</dbReference>
<evidence type="ECO:0000256" key="3">
    <source>
        <dbReference type="ARBA" id="ARBA00009141"/>
    </source>
</evidence>
<dbReference type="Gene3D" id="2.60.40.1120">
    <property type="entry name" value="Carboxypeptidase-like, regulatory domain"/>
    <property type="match status" value="3"/>
</dbReference>
<keyword evidence="19" id="KW-1185">Reference proteome</keyword>
<dbReference type="InterPro" id="IPR024361">
    <property type="entry name" value="BACON"/>
</dbReference>
<evidence type="ECO:0000256" key="9">
    <source>
        <dbReference type="ARBA" id="ARBA00023136"/>
    </source>
</evidence>
<comment type="similarity">
    <text evidence="13">Belongs to the peptidase S8 family.</text>
</comment>
<evidence type="ECO:0000256" key="12">
    <source>
        <dbReference type="ARBA" id="ARBA00030238"/>
    </source>
</evidence>
<evidence type="ECO:0000259" key="16">
    <source>
        <dbReference type="Pfam" id="PF11721"/>
    </source>
</evidence>
<evidence type="ECO:0000256" key="5">
    <source>
        <dbReference type="ARBA" id="ARBA00022692"/>
    </source>
</evidence>
<dbReference type="InterPro" id="IPR021720">
    <property type="entry name" value="Malectin_dom"/>
</dbReference>
<dbReference type="AlphaFoldDB" id="A0A919RDJ3"/>
<keyword evidence="11" id="KW-0119">Carbohydrate metabolism</keyword>
<dbReference type="GO" id="GO:0004252">
    <property type="term" value="F:serine-type endopeptidase activity"/>
    <property type="evidence" value="ECO:0007669"/>
    <property type="project" value="InterPro"/>
</dbReference>
<evidence type="ECO:0000256" key="13">
    <source>
        <dbReference type="PROSITE-ProRule" id="PRU01240"/>
    </source>
</evidence>
<evidence type="ECO:0000313" key="18">
    <source>
        <dbReference type="EMBL" id="GII91930.1"/>
    </source>
</evidence>
<evidence type="ECO:0000256" key="2">
    <source>
        <dbReference type="ARBA" id="ARBA00004115"/>
    </source>
</evidence>
<keyword evidence="7" id="KW-0256">Endoplasmic reticulum</keyword>
<gene>
    <name evidence="18" type="ORF">Ssi02_21610</name>
</gene>
<dbReference type="InterPro" id="IPR013784">
    <property type="entry name" value="Carb-bd-like_fold"/>
</dbReference>
<dbReference type="Pfam" id="PF13620">
    <property type="entry name" value="CarboxypepD_reg"/>
    <property type="match status" value="3"/>
</dbReference>
<dbReference type="PANTHER" id="PTHR13460">
    <property type="match status" value="1"/>
</dbReference>
<dbReference type="GO" id="GO:0030246">
    <property type="term" value="F:carbohydrate binding"/>
    <property type="evidence" value="ECO:0007669"/>
    <property type="project" value="InterPro"/>
</dbReference>
<dbReference type="InterPro" id="IPR039155">
    <property type="entry name" value="MLEC"/>
</dbReference>
<organism evidence="18 19">
    <name type="scientific">Sinosporangium siamense</name>
    <dbReference type="NCBI Taxonomy" id="1367973"/>
    <lineage>
        <taxon>Bacteria</taxon>
        <taxon>Bacillati</taxon>
        <taxon>Actinomycetota</taxon>
        <taxon>Actinomycetes</taxon>
        <taxon>Streptosporangiales</taxon>
        <taxon>Streptosporangiaceae</taxon>
        <taxon>Sinosporangium</taxon>
    </lineage>
</organism>
<dbReference type="Gene3D" id="2.60.120.430">
    <property type="entry name" value="Galactose-binding lectin"/>
    <property type="match status" value="1"/>
</dbReference>
<dbReference type="GO" id="GO:0016020">
    <property type="term" value="C:membrane"/>
    <property type="evidence" value="ECO:0007669"/>
    <property type="project" value="TreeGrafter"/>
</dbReference>
<evidence type="ECO:0000256" key="10">
    <source>
        <dbReference type="ARBA" id="ARBA00023180"/>
    </source>
</evidence>
<comment type="subcellular location">
    <subcellularLocation>
        <location evidence="2">Endoplasmic reticulum membrane</location>
        <topology evidence="2">Single-pass type I membrane protein</topology>
    </subcellularLocation>
</comment>
<keyword evidence="10" id="KW-0325">Glycoprotein</keyword>
<dbReference type="EMBL" id="BOOW01000012">
    <property type="protein sequence ID" value="GII91930.1"/>
    <property type="molecule type" value="Genomic_DNA"/>
</dbReference>
<dbReference type="InterPro" id="IPR008969">
    <property type="entry name" value="CarboxyPept-like_regulatory"/>
</dbReference>
<dbReference type="Proteomes" id="UP000606172">
    <property type="component" value="Unassembled WGS sequence"/>
</dbReference>
<evidence type="ECO:0000256" key="1">
    <source>
        <dbReference type="ARBA" id="ARBA00000548"/>
    </source>
</evidence>
<dbReference type="GO" id="GO:0005975">
    <property type="term" value="P:carbohydrate metabolic process"/>
    <property type="evidence" value="ECO:0007669"/>
    <property type="project" value="UniProtKB-ARBA"/>
</dbReference>
<comment type="caution">
    <text evidence="18">The sequence shown here is derived from an EMBL/GenBank/DDBJ whole genome shotgun (WGS) entry which is preliminary data.</text>
</comment>
<evidence type="ECO:0000259" key="15">
    <source>
        <dbReference type="Pfam" id="PF00082"/>
    </source>
</evidence>
<evidence type="ECO:0000313" key="19">
    <source>
        <dbReference type="Proteomes" id="UP000606172"/>
    </source>
</evidence>
<dbReference type="EC" id="3.2.1.1" evidence="4"/>
<dbReference type="Pfam" id="PF00082">
    <property type="entry name" value="Peptidase_S8"/>
    <property type="match status" value="1"/>
</dbReference>
<evidence type="ECO:0000256" key="7">
    <source>
        <dbReference type="ARBA" id="ARBA00022824"/>
    </source>
</evidence>
<accession>A0A919RDJ3</accession>
<feature type="signal peptide" evidence="14">
    <location>
        <begin position="1"/>
        <end position="30"/>
    </location>
</feature>
<dbReference type="InterPro" id="IPR036852">
    <property type="entry name" value="Peptidase_S8/S53_dom_sf"/>
</dbReference>
<evidence type="ECO:0000256" key="14">
    <source>
        <dbReference type="SAM" id="SignalP"/>
    </source>
</evidence>
<feature type="domain" description="Peptidase S8/S53" evidence="15">
    <location>
        <begin position="181"/>
        <end position="460"/>
    </location>
</feature>
<sequence>MPRTPRRWRALITGTAAALSLLLPQTVAQAAPAGKVDKALLAELAKKGTTDFLVRLKGGADLAAARSATGKAGKAGKAAHVYQAKSTFAAAAQAGLRTLLTERKAAYTPLWIANGAKVTGDAELAAAIAKLPGVESVEPDILLTTPKPTLAKAANPKVNAVEWNIGHIGADRVWNEFGTRGEGVTLGVITGGVQFDHPALAPRYRGRQADGTMDHSYNWYDVRTCATPGGATPCESSEQPGTRLLGVMVGGTDTQAIGVAPGATWMGVNACDDVCPMSALLAAGQWMLAPTDRWGRNPRPDLAPDVITTSWRAVNWENRRDNVGFPRWFGDLLDTWVAAGIFPVLDSGFNESTSCGSAAAPGGYANAYMAGTYGRDLRIWQYSDRGPGQNGEVKPNIATPGAEVVSTEPGNNYGVLHWGPLSASHVAGAVALLWSASPTLYRDVPATRALLDRTAADVNDTSCGGTAAKNNVWGEGRLDVHAAVKAAPATAAGALTGTVTAGGSPLARATVTTAAPGSRTVTTAADGTFRIPRLAAGTHQITVRKLGYGTATGTVTVTAGGTAVHDVTLAAVPTHTVSGRVTGDGTSAAGANVQVAGTGESTTTDADGRYRLTLPAGDHELKVTPTAYPTCAGTATLRTTVTGDTTKDITLPLRQDPFGYTCATGTEPYVAGTDKVAHPEPWVSPRVSLPFSFPFYRGSYSKAWLSAKGYVNFSSERGTPWNDNLPSFQMPHAAIMPFWDDLWLDDRSGIYTKTMGTVPNRTFVVEWRDMTFRNEPGKRLSFSALLHEDGSIGFRYRGVSPDSTDGRNATVGIQGGFHDVSAVEYTSNGNRPAVADGWSLEFTPNGRGLLTGTVLNANDRTPVGGASVKIGDLTTLTTAGDGTFAGLLPPGEHQVTVSKEGFGTVTRQATVRLGERSSADTDLITGRVSADTAAVELVTRGEPAATTTFTLTNLGRAASPYSVAAEATGGWLSVSPVSGELAPGASATITVTGDAAGLAPGTFRTGRLVVRSASAGNPVFHIPASIVAPKHEIAVDAGGTRDSLDAAGHKWTADRAYTAGGHGYLGAQSRTHTATGAIGGTADQELFKTARESQLEYRFDNLPSGVYLVELGFAETRDHRPGQRVFTVMAEGKLAVPGLDVAAEVGVRTATTRRYAVKVTDGQLNLRFVAQRGAPLVNTLRVTERPDKTLP</sequence>
<dbReference type="PROSITE" id="PS51892">
    <property type="entry name" value="SUBTILASE"/>
    <property type="match status" value="1"/>
</dbReference>
<evidence type="ECO:0000259" key="17">
    <source>
        <dbReference type="Pfam" id="PF19190"/>
    </source>
</evidence>
<dbReference type="InterPro" id="IPR008979">
    <property type="entry name" value="Galactose-bd-like_sf"/>
</dbReference>
<feature type="domain" description="Malectin" evidence="16">
    <location>
        <begin position="1033"/>
        <end position="1180"/>
    </location>
</feature>
<keyword evidence="9" id="KW-0472">Membrane</keyword>
<dbReference type="Gene3D" id="2.60.40.10">
    <property type="entry name" value="Immunoglobulins"/>
    <property type="match status" value="1"/>
</dbReference>
<keyword evidence="8" id="KW-1133">Transmembrane helix</keyword>
<keyword evidence="5" id="KW-0812">Transmembrane</keyword>
<evidence type="ECO:0000256" key="8">
    <source>
        <dbReference type="ARBA" id="ARBA00022989"/>
    </source>
</evidence>
<dbReference type="SUPFAM" id="SSF49464">
    <property type="entry name" value="Carboxypeptidase regulatory domain-like"/>
    <property type="match status" value="1"/>
</dbReference>
<keyword evidence="6 14" id="KW-0732">Signal</keyword>
<dbReference type="SUPFAM" id="SSF49452">
    <property type="entry name" value="Starch-binding domain-like"/>
    <property type="match status" value="2"/>
</dbReference>
<proteinExistence type="inferred from homology"/>
<dbReference type="PANTHER" id="PTHR13460:SF0">
    <property type="entry name" value="MALECTIN"/>
    <property type="match status" value="1"/>
</dbReference>
<dbReference type="SUPFAM" id="SSF49785">
    <property type="entry name" value="Galactose-binding domain-like"/>
    <property type="match status" value="1"/>
</dbReference>
<protein>
    <recommendedName>
        <fullName evidence="4">alpha-amylase</fullName>
        <ecNumber evidence="4">3.2.1.1</ecNumber>
    </recommendedName>
    <alternativeName>
        <fullName evidence="12">1,4-alpha-D-glucan glucanohydrolase</fullName>
    </alternativeName>
</protein>
<comment type="similarity">
    <text evidence="3">Belongs to the malectin family.</text>
</comment>
<dbReference type="InterPro" id="IPR000209">
    <property type="entry name" value="Peptidase_S8/S53_dom"/>
</dbReference>
<feature type="domain" description="BACON" evidence="17">
    <location>
        <begin position="936"/>
        <end position="1003"/>
    </location>
</feature>
<comment type="caution">
    <text evidence="13">Lacks conserved residue(s) required for the propagation of feature annotation.</text>
</comment>
<dbReference type="Pfam" id="PF19190">
    <property type="entry name" value="BACON_2"/>
    <property type="match status" value="1"/>
</dbReference>
<dbReference type="Pfam" id="PF11721">
    <property type="entry name" value="Malectin"/>
    <property type="match status" value="1"/>
</dbReference>
<dbReference type="InterPro" id="IPR013783">
    <property type="entry name" value="Ig-like_fold"/>
</dbReference>
<comment type="catalytic activity">
    <reaction evidence="1">
        <text>Endohydrolysis of (1-&gt;4)-alpha-D-glucosidic linkages in polysaccharides containing three or more (1-&gt;4)-alpha-linked D-glucose units.</text>
        <dbReference type="EC" id="3.2.1.1"/>
    </reaction>
</comment>
<evidence type="ECO:0000256" key="6">
    <source>
        <dbReference type="ARBA" id="ARBA00022729"/>
    </source>
</evidence>
<dbReference type="RefSeq" id="WP_204024321.1">
    <property type="nucleotide sequence ID" value="NZ_BOOW01000012.1"/>
</dbReference>
<dbReference type="SUPFAM" id="SSF52743">
    <property type="entry name" value="Subtilisin-like"/>
    <property type="match status" value="1"/>
</dbReference>